<keyword evidence="3" id="KW-1185">Reference proteome</keyword>
<dbReference type="EMBL" id="SNYV01000014">
    <property type="protein sequence ID" value="TDQ77201.1"/>
    <property type="molecule type" value="Genomic_DNA"/>
</dbReference>
<dbReference type="RefSeq" id="WP_211348534.1">
    <property type="nucleotide sequence ID" value="NZ_SNYV01000014.1"/>
</dbReference>
<accession>A0A4R6WMD5</accession>
<keyword evidence="1" id="KW-0732">Signal</keyword>
<organism evidence="2 3">
    <name type="scientific">Sphingobacterium yanglingense</name>
    <dbReference type="NCBI Taxonomy" id="1437280"/>
    <lineage>
        <taxon>Bacteria</taxon>
        <taxon>Pseudomonadati</taxon>
        <taxon>Bacteroidota</taxon>
        <taxon>Sphingobacteriia</taxon>
        <taxon>Sphingobacteriales</taxon>
        <taxon>Sphingobacteriaceae</taxon>
        <taxon>Sphingobacterium</taxon>
    </lineage>
</organism>
<evidence type="ECO:0008006" key="4">
    <source>
        <dbReference type="Google" id="ProtNLM"/>
    </source>
</evidence>
<gene>
    <name evidence="2" type="ORF">CLV99_2600</name>
</gene>
<dbReference type="Proteomes" id="UP000295292">
    <property type="component" value="Unassembled WGS sequence"/>
</dbReference>
<protein>
    <recommendedName>
        <fullName evidence="4">DKNYY family protein</fullName>
    </recommendedName>
</protein>
<feature type="signal peptide" evidence="1">
    <location>
        <begin position="1"/>
        <end position="20"/>
    </location>
</feature>
<evidence type="ECO:0000256" key="1">
    <source>
        <dbReference type="SAM" id="SignalP"/>
    </source>
</evidence>
<sequence>MSRNCFLLLCLLMICSSSYGQNNSKMAVWQDSLLNLGTRMFGEVAETERIESNFTFVKTLVSALKEPNSFYFDFDKLEMVSILNAPDKSFRIISWNLPLQDGSYLYYGTIQHKSGTIKLTPLLDKTFQIDSPDESIVSNKDWYGAQYYDIVPLAKNQYIVLGWKGHHADYTKKVIDVLNFSPSGDVSFGAHVFSDNPKLARKIFSFTRQAAMYLKYNRAEARIEFDHIVAADPSLEGNFKYYGSDLSHDAYVIERGKLVFKENIQLQNSAPEGDGKYIDPLKPNKKLKSGL</sequence>
<evidence type="ECO:0000313" key="3">
    <source>
        <dbReference type="Proteomes" id="UP000295292"/>
    </source>
</evidence>
<dbReference type="AlphaFoldDB" id="A0A4R6WMD5"/>
<comment type="caution">
    <text evidence="2">The sequence shown here is derived from an EMBL/GenBank/DDBJ whole genome shotgun (WGS) entry which is preliminary data.</text>
</comment>
<proteinExistence type="predicted"/>
<evidence type="ECO:0000313" key="2">
    <source>
        <dbReference type="EMBL" id="TDQ77201.1"/>
    </source>
</evidence>
<name>A0A4R6WMD5_9SPHI</name>
<reference evidence="2 3" key="1">
    <citation type="submission" date="2019-03" db="EMBL/GenBank/DDBJ databases">
        <title>Genomic Encyclopedia of Archaeal and Bacterial Type Strains, Phase II (KMG-II): from individual species to whole genera.</title>
        <authorList>
            <person name="Goeker M."/>
        </authorList>
    </citation>
    <scope>NUCLEOTIDE SEQUENCE [LARGE SCALE GENOMIC DNA]</scope>
    <source>
        <strain evidence="2 3">DSM 28353</strain>
    </source>
</reference>
<feature type="chain" id="PRO_5020444640" description="DKNYY family protein" evidence="1">
    <location>
        <begin position="21"/>
        <end position="291"/>
    </location>
</feature>